<feature type="domain" description="AMP-dependent synthetase/ligase" evidence="2">
    <location>
        <begin position="27"/>
        <end position="352"/>
    </location>
</feature>
<dbReference type="Pfam" id="PF23562">
    <property type="entry name" value="AMP-binding_C_3"/>
    <property type="match status" value="1"/>
</dbReference>
<dbReference type="SUPFAM" id="SSF56801">
    <property type="entry name" value="Acetyl-CoA synthetase-like"/>
    <property type="match status" value="1"/>
</dbReference>
<comment type="similarity">
    <text evidence="1">Belongs to the ATP-dependent AMP-binding enzyme family.</text>
</comment>
<gene>
    <name evidence="3" type="ORF">SISNIDRAFT_408231</name>
</gene>
<sequence length="533" mass="59365">MPATLRSHLIALQSAVHSAPEAIFYRKLKSCPPSPPQWDRISYSQFYLHVQKAASYWTEILNGHGIKEGDVVAAWLSGMSYDDVVLVFGLSLAGFIPQLISLRLTNSDVVTQLLIKGESKAVIHEPSYGDIMLSVDIPVFSNVTAEAIDDLNIPPRQFDIAETHDREDKAFIFHTSGSTSGSPKLVPNRYGWIDGLWPKAKACWSSCSDEGQDILPCIGSICHVGQMFLVLSAFQRSACIVQPTSLPYSPFEFQTMIRDCGVNRLYVFSPILSRYLQLAKTDASVLQSMKSLRQVLYTGLPLAEEDATWAFKQGIKLLNMFGSTECGPLLSSSAHADPAAGLKALPGTAYRFVPIDEDDRSPERLLELVVLETSSDIPDKSLLDPDGTYRTGDLFSRVSRGLYISRGRNDDWIKSLNSLRCDTKSLEENVRATCSDLILDCVVVGNERASPALFVEPRISMDFTELSQLIIDRIRPFHSRLYLHERITNSNLVLIVEAGTLPRTATKGNIRRRQVEHDFKDRLDTVYASVSRL</sequence>
<dbReference type="Gene3D" id="3.40.50.12780">
    <property type="entry name" value="N-terminal domain of ligase-like"/>
    <property type="match status" value="1"/>
</dbReference>
<dbReference type="EMBL" id="KV419400">
    <property type="protein sequence ID" value="KZS95885.1"/>
    <property type="molecule type" value="Genomic_DNA"/>
</dbReference>
<accession>A0A164XE45</accession>
<keyword evidence="4" id="KW-1185">Reference proteome</keyword>
<dbReference type="GO" id="GO:0031956">
    <property type="term" value="F:medium-chain fatty acid-CoA ligase activity"/>
    <property type="evidence" value="ECO:0007669"/>
    <property type="project" value="TreeGrafter"/>
</dbReference>
<evidence type="ECO:0000259" key="2">
    <source>
        <dbReference type="Pfam" id="PF00501"/>
    </source>
</evidence>
<dbReference type="Pfam" id="PF00501">
    <property type="entry name" value="AMP-binding"/>
    <property type="match status" value="1"/>
</dbReference>
<reference evidence="3 4" key="1">
    <citation type="journal article" date="2016" name="Mol. Biol. Evol.">
        <title>Comparative Genomics of Early-Diverging Mushroom-Forming Fungi Provides Insights into the Origins of Lignocellulose Decay Capabilities.</title>
        <authorList>
            <person name="Nagy L.G."/>
            <person name="Riley R."/>
            <person name="Tritt A."/>
            <person name="Adam C."/>
            <person name="Daum C."/>
            <person name="Floudas D."/>
            <person name="Sun H."/>
            <person name="Yadav J.S."/>
            <person name="Pangilinan J."/>
            <person name="Larsson K.H."/>
            <person name="Matsuura K."/>
            <person name="Barry K."/>
            <person name="Labutti K."/>
            <person name="Kuo R."/>
            <person name="Ohm R.A."/>
            <person name="Bhattacharya S.S."/>
            <person name="Shirouzu T."/>
            <person name="Yoshinaga Y."/>
            <person name="Martin F.M."/>
            <person name="Grigoriev I.V."/>
            <person name="Hibbett D.S."/>
        </authorList>
    </citation>
    <scope>NUCLEOTIDE SEQUENCE [LARGE SCALE GENOMIC DNA]</scope>
    <source>
        <strain evidence="3 4">HHB9708</strain>
    </source>
</reference>
<protein>
    <submittedName>
        <fullName evidence="3">Acetyl-CoA synthetase-like protein</fullName>
    </submittedName>
</protein>
<proteinExistence type="inferred from homology"/>
<dbReference type="InterPro" id="IPR042099">
    <property type="entry name" value="ANL_N_sf"/>
</dbReference>
<dbReference type="STRING" id="1314777.A0A164XE45"/>
<dbReference type="OrthoDB" id="429813at2759"/>
<dbReference type="Proteomes" id="UP000076722">
    <property type="component" value="Unassembled WGS sequence"/>
</dbReference>
<name>A0A164XE45_9AGAM</name>
<dbReference type="PANTHER" id="PTHR43201:SF8">
    <property type="entry name" value="ACYL-COA SYNTHETASE FAMILY MEMBER 3"/>
    <property type="match status" value="1"/>
</dbReference>
<evidence type="ECO:0000256" key="1">
    <source>
        <dbReference type="ARBA" id="ARBA00006432"/>
    </source>
</evidence>
<evidence type="ECO:0000313" key="3">
    <source>
        <dbReference type="EMBL" id="KZS95885.1"/>
    </source>
</evidence>
<dbReference type="GO" id="GO:0006631">
    <property type="term" value="P:fatty acid metabolic process"/>
    <property type="evidence" value="ECO:0007669"/>
    <property type="project" value="TreeGrafter"/>
</dbReference>
<organism evidence="3 4">
    <name type="scientific">Sistotremastrum niveocremeum HHB9708</name>
    <dbReference type="NCBI Taxonomy" id="1314777"/>
    <lineage>
        <taxon>Eukaryota</taxon>
        <taxon>Fungi</taxon>
        <taxon>Dikarya</taxon>
        <taxon>Basidiomycota</taxon>
        <taxon>Agaricomycotina</taxon>
        <taxon>Agaricomycetes</taxon>
        <taxon>Sistotremastrales</taxon>
        <taxon>Sistotremastraceae</taxon>
        <taxon>Sertulicium</taxon>
        <taxon>Sertulicium niveocremeum</taxon>
    </lineage>
</organism>
<dbReference type="PANTHER" id="PTHR43201">
    <property type="entry name" value="ACYL-COA SYNTHETASE"/>
    <property type="match status" value="1"/>
</dbReference>
<dbReference type="InterPro" id="IPR000873">
    <property type="entry name" value="AMP-dep_synth/lig_dom"/>
</dbReference>
<evidence type="ECO:0000313" key="4">
    <source>
        <dbReference type="Proteomes" id="UP000076722"/>
    </source>
</evidence>
<dbReference type="AlphaFoldDB" id="A0A164XE45"/>